<dbReference type="InterPro" id="IPR021747">
    <property type="entry name" value="DUF3313"/>
</dbReference>
<proteinExistence type="predicted"/>
<organism evidence="2 3">
    <name type="scientific">Dyella nitratireducens</name>
    <dbReference type="NCBI Taxonomy" id="1849580"/>
    <lineage>
        <taxon>Bacteria</taxon>
        <taxon>Pseudomonadati</taxon>
        <taxon>Pseudomonadota</taxon>
        <taxon>Gammaproteobacteria</taxon>
        <taxon>Lysobacterales</taxon>
        <taxon>Rhodanobacteraceae</taxon>
        <taxon>Dyella</taxon>
    </lineage>
</organism>
<dbReference type="PROSITE" id="PS51257">
    <property type="entry name" value="PROKAR_LIPOPROTEIN"/>
    <property type="match status" value="1"/>
</dbReference>
<accession>A0ABQ1GI38</accession>
<dbReference type="RefSeq" id="WP_188796459.1">
    <property type="nucleotide sequence ID" value="NZ_BMJA01000003.1"/>
</dbReference>
<evidence type="ECO:0000313" key="2">
    <source>
        <dbReference type="EMBL" id="GGA44246.1"/>
    </source>
</evidence>
<protein>
    <submittedName>
        <fullName evidence="2">Lipoprotein</fullName>
    </submittedName>
</protein>
<sequence>MISSPNRRQLLLAAACIAMAGCASVKPVPYSGIASSSYLSPDTHNSRVPYRYDTPVSWRSYRNIIIEPVAVYQGADNQFGNMSEQDKTALASYMQSAFAEKLGKRFELVNEPGPATLRLKLTLTGAKTTTAVLGTFTKFDIGGGMYNSVQAIRGKEGLMNGSVIYSVEIYDALSRQLLSAYITKQYPNAMNVGASFGALKAARVGIDKGANALAEQLSSEGTPMDGVTTSR</sequence>
<dbReference type="Proteomes" id="UP000620046">
    <property type="component" value="Unassembled WGS sequence"/>
</dbReference>
<evidence type="ECO:0000313" key="3">
    <source>
        <dbReference type="Proteomes" id="UP000620046"/>
    </source>
</evidence>
<dbReference type="EMBL" id="BMJA01000003">
    <property type="protein sequence ID" value="GGA44246.1"/>
    <property type="molecule type" value="Genomic_DNA"/>
</dbReference>
<dbReference type="Pfam" id="PF11769">
    <property type="entry name" value="DUF3313"/>
    <property type="match status" value="1"/>
</dbReference>
<keyword evidence="2" id="KW-0449">Lipoprotein</keyword>
<reference evidence="3" key="1">
    <citation type="journal article" date="2019" name="Int. J. Syst. Evol. Microbiol.">
        <title>The Global Catalogue of Microorganisms (GCM) 10K type strain sequencing project: providing services to taxonomists for standard genome sequencing and annotation.</title>
        <authorList>
            <consortium name="The Broad Institute Genomics Platform"/>
            <consortium name="The Broad Institute Genome Sequencing Center for Infectious Disease"/>
            <person name="Wu L."/>
            <person name="Ma J."/>
        </authorList>
    </citation>
    <scope>NUCLEOTIDE SEQUENCE [LARGE SCALE GENOMIC DNA]</scope>
    <source>
        <strain evidence="3">CGMCC 1.15439</strain>
    </source>
</reference>
<gene>
    <name evidence="2" type="ORF">GCM10010981_36740</name>
</gene>
<comment type="caution">
    <text evidence="2">The sequence shown here is derived from an EMBL/GenBank/DDBJ whole genome shotgun (WGS) entry which is preliminary data.</text>
</comment>
<name>A0ABQ1GI38_9GAMM</name>
<feature type="chain" id="PRO_5045079377" evidence="1">
    <location>
        <begin position="26"/>
        <end position="231"/>
    </location>
</feature>
<keyword evidence="3" id="KW-1185">Reference proteome</keyword>
<evidence type="ECO:0000256" key="1">
    <source>
        <dbReference type="SAM" id="SignalP"/>
    </source>
</evidence>
<feature type="signal peptide" evidence="1">
    <location>
        <begin position="1"/>
        <end position="25"/>
    </location>
</feature>
<keyword evidence="1" id="KW-0732">Signal</keyword>